<keyword evidence="2" id="KW-0472">Membrane</keyword>
<gene>
    <name evidence="4" type="ORF">HMPREF0549_1618</name>
</gene>
<evidence type="ECO:0000256" key="2">
    <source>
        <dbReference type="SAM" id="Phobius"/>
    </source>
</evidence>
<dbReference type="GO" id="GO:0080120">
    <property type="term" value="P:CAAX-box protein maturation"/>
    <property type="evidence" value="ECO:0007669"/>
    <property type="project" value="UniProtKB-ARBA"/>
</dbReference>
<evidence type="ECO:0000313" key="5">
    <source>
        <dbReference type="Proteomes" id="UP000004483"/>
    </source>
</evidence>
<feature type="transmembrane region" description="Helical" evidence="2">
    <location>
        <begin position="75"/>
        <end position="97"/>
    </location>
</feature>
<comment type="similarity">
    <text evidence="1">Belongs to the UPF0177 family.</text>
</comment>
<dbReference type="STRING" id="1423814.HMPREF0549_1618"/>
<dbReference type="Pfam" id="PF02517">
    <property type="entry name" value="Rce1-like"/>
    <property type="match status" value="1"/>
</dbReference>
<keyword evidence="2" id="KW-0812">Transmembrane</keyword>
<name>C2EVY2_9LACO</name>
<comment type="caution">
    <text evidence="4">The sequence shown here is derived from an EMBL/GenBank/DDBJ whole genome shotgun (WGS) entry which is preliminary data.</text>
</comment>
<evidence type="ECO:0000256" key="1">
    <source>
        <dbReference type="ARBA" id="ARBA00009067"/>
    </source>
</evidence>
<keyword evidence="2" id="KW-1133">Transmembrane helix</keyword>
<feature type="transmembrane region" description="Helical" evidence="2">
    <location>
        <begin position="160"/>
        <end position="181"/>
    </location>
</feature>
<keyword evidence="4" id="KW-0645">Protease</keyword>
<feature type="transmembrane region" description="Helical" evidence="2">
    <location>
        <begin position="244"/>
        <end position="261"/>
    </location>
</feature>
<feature type="domain" description="CAAX prenyl protease 2/Lysostaphin resistance protein A-like" evidence="3">
    <location>
        <begin position="162"/>
        <end position="251"/>
    </location>
</feature>
<dbReference type="InterPro" id="IPR003675">
    <property type="entry name" value="Rce1/LyrA-like_dom"/>
</dbReference>
<protein>
    <submittedName>
        <fullName evidence="4">CAAX amino terminal protease family protein</fullName>
    </submittedName>
</protein>
<evidence type="ECO:0000259" key="3">
    <source>
        <dbReference type="Pfam" id="PF02517"/>
    </source>
</evidence>
<dbReference type="PANTHER" id="PTHR43592:SF15">
    <property type="entry name" value="CAAX AMINO TERMINAL PROTEASE FAMILY PROTEIN"/>
    <property type="match status" value="1"/>
</dbReference>
<dbReference type="GO" id="GO:0006508">
    <property type="term" value="P:proteolysis"/>
    <property type="evidence" value="ECO:0007669"/>
    <property type="project" value="UniProtKB-KW"/>
</dbReference>
<accession>C2EVY2</accession>
<feature type="transmembrane region" description="Helical" evidence="2">
    <location>
        <begin position="117"/>
        <end position="140"/>
    </location>
</feature>
<dbReference type="HOGENOM" id="CLU_079560_3_1_9"/>
<dbReference type="GO" id="GO:0004175">
    <property type="term" value="F:endopeptidase activity"/>
    <property type="evidence" value="ECO:0007669"/>
    <property type="project" value="UniProtKB-ARBA"/>
</dbReference>
<dbReference type="EMBL" id="ACGV01000186">
    <property type="protein sequence ID" value="EEJ39962.1"/>
    <property type="molecule type" value="Genomic_DNA"/>
</dbReference>
<evidence type="ECO:0000313" key="4">
    <source>
        <dbReference type="EMBL" id="EEJ39962.1"/>
    </source>
</evidence>
<dbReference type="PANTHER" id="PTHR43592">
    <property type="entry name" value="CAAX AMINO TERMINAL PROTEASE"/>
    <property type="match status" value="1"/>
</dbReference>
<dbReference type="eggNOG" id="COG1266">
    <property type="taxonomic scope" value="Bacteria"/>
</dbReference>
<organism evidence="4 5">
    <name type="scientific">Limosilactobacillus vaginalis DSM 5837 = ATCC 49540</name>
    <dbReference type="NCBI Taxonomy" id="1423814"/>
    <lineage>
        <taxon>Bacteria</taxon>
        <taxon>Bacillati</taxon>
        <taxon>Bacillota</taxon>
        <taxon>Bacilli</taxon>
        <taxon>Lactobacillales</taxon>
        <taxon>Lactobacillaceae</taxon>
        <taxon>Limosilactobacillus</taxon>
    </lineage>
</organism>
<keyword evidence="4" id="KW-0378">Hydrolase</keyword>
<proteinExistence type="inferred from homology"/>
<sequence>MDFRICGCKLDGNEGNRKMELPTTKTKAPSRTKKGATKMSEIFSLIKRCCLMAAFFLCIELPPIAMQIANRSNRVTIKTIGLVLLFLLLFGFIIIWARQTYHRYNQLPIRKRINWKLILGGYLFILIGEFILGVLNVLIYHQTETANNQSLMAILGHNPLVTIVFAISAVVLTPIAEELIFRGVLMNLFFKPNTFWPKVILSGIVFSAGHVSTNIISFLLYCMLGMTLAYIYRESEDIRNSMLLHGLNNLVAILLMLSQVFN</sequence>
<reference evidence="4 5" key="1">
    <citation type="submission" date="2009-01" db="EMBL/GenBank/DDBJ databases">
        <authorList>
            <person name="Qin X."/>
            <person name="Bachman B."/>
            <person name="Battles P."/>
            <person name="Bell A."/>
            <person name="Bess C."/>
            <person name="Bickham C."/>
            <person name="Chaboub L."/>
            <person name="Chen D."/>
            <person name="Coyle M."/>
            <person name="Deiros D.R."/>
            <person name="Dinh H."/>
            <person name="Forbes L."/>
            <person name="Fowler G."/>
            <person name="Francisco L."/>
            <person name="Fu Q."/>
            <person name="Gubbala S."/>
            <person name="Hale W."/>
            <person name="Han Y."/>
            <person name="Hemphill L."/>
            <person name="Highlander S.K."/>
            <person name="Hirani K."/>
            <person name="Hogues M."/>
            <person name="Jackson L."/>
            <person name="Jakkamsetti A."/>
            <person name="Javaid M."/>
            <person name="Jiang H."/>
            <person name="Korchina V."/>
            <person name="Kovar C."/>
            <person name="Lara F."/>
            <person name="Lee S."/>
            <person name="Mata R."/>
            <person name="Mathew T."/>
            <person name="Moen C."/>
            <person name="Morales K."/>
            <person name="Munidasa M."/>
            <person name="Nazareth L."/>
            <person name="Ngo R."/>
            <person name="Nguyen L."/>
            <person name="Okwuonu G."/>
            <person name="Ongeri F."/>
            <person name="Patil S."/>
            <person name="Petrosino J."/>
            <person name="Pham C."/>
            <person name="Pham P."/>
            <person name="Pu L.-L."/>
            <person name="Puazo M."/>
            <person name="Raj R."/>
            <person name="Reid J."/>
            <person name="Rouhana J."/>
            <person name="Saada N."/>
            <person name="Shang Y."/>
            <person name="Simmons D."/>
            <person name="Thornton R."/>
            <person name="Warren J."/>
            <person name="Weissenberger G."/>
            <person name="Zhang J."/>
            <person name="Zhang L."/>
            <person name="Zhou C."/>
            <person name="Zhu D."/>
            <person name="Muzny D."/>
            <person name="Worley K."/>
            <person name="Gibbs R."/>
        </authorList>
    </citation>
    <scope>NUCLEOTIDE SEQUENCE [LARGE SCALE GENOMIC DNA]</scope>
    <source>
        <strain evidence="4 5">ATCC 49540</strain>
    </source>
</reference>
<dbReference type="AlphaFoldDB" id="C2EVY2"/>
<dbReference type="Proteomes" id="UP000004483">
    <property type="component" value="Unassembled WGS sequence"/>
</dbReference>